<dbReference type="InterPro" id="IPR000878">
    <property type="entry name" value="4pyrrol_Mease"/>
</dbReference>
<dbReference type="SUPFAM" id="SSF53335">
    <property type="entry name" value="S-adenosyl-L-methionine-dependent methyltransferases"/>
    <property type="match status" value="1"/>
</dbReference>
<reference evidence="8" key="1">
    <citation type="submission" date="2017-09" db="EMBL/GenBank/DDBJ databases">
        <title>Genome sequence of Nannocystis excedens DSM 71.</title>
        <authorList>
            <person name="Blom J."/>
        </authorList>
    </citation>
    <scope>NUCLEOTIDE SEQUENCE [LARGE SCALE GENOMIC DNA]</scope>
    <source>
        <strain evidence="8">type strain: E19</strain>
    </source>
</reference>
<dbReference type="EMBL" id="LT960614">
    <property type="protein sequence ID" value="SON56603.1"/>
    <property type="molecule type" value="Genomic_DNA"/>
</dbReference>
<dbReference type="KEGG" id="hdi:HDIA_3062"/>
<dbReference type="CDD" id="cd11644">
    <property type="entry name" value="Precorrin-6Y-MT"/>
    <property type="match status" value="1"/>
</dbReference>
<evidence type="ECO:0000256" key="4">
    <source>
        <dbReference type="ARBA" id="ARBA00022679"/>
    </source>
</evidence>
<name>A0A2C9D8P7_9HYPH</name>
<dbReference type="InterPro" id="IPR006365">
    <property type="entry name" value="Cbl_synth_CobL"/>
</dbReference>
<dbReference type="CDD" id="cd02440">
    <property type="entry name" value="AdoMet_MTases"/>
    <property type="match status" value="1"/>
</dbReference>
<evidence type="ECO:0000256" key="3">
    <source>
        <dbReference type="ARBA" id="ARBA00022603"/>
    </source>
</evidence>
<proteinExistence type="predicted"/>
<dbReference type="GO" id="GO:0046025">
    <property type="term" value="F:precorrin-6Y C5,15-methyltransferase (decarboxylating) activity"/>
    <property type="evidence" value="ECO:0007669"/>
    <property type="project" value="UniProtKB-EC"/>
</dbReference>
<feature type="domain" description="Tetrapyrrole methylase" evidence="6">
    <location>
        <begin position="8"/>
        <end position="187"/>
    </location>
</feature>
<organism evidence="7 8">
    <name type="scientific">Hartmannibacter diazotrophicus</name>
    <dbReference type="NCBI Taxonomy" id="1482074"/>
    <lineage>
        <taxon>Bacteria</taxon>
        <taxon>Pseudomonadati</taxon>
        <taxon>Pseudomonadota</taxon>
        <taxon>Alphaproteobacteria</taxon>
        <taxon>Hyphomicrobiales</taxon>
        <taxon>Pleomorphomonadaceae</taxon>
        <taxon>Hartmannibacter</taxon>
    </lineage>
</organism>
<dbReference type="Pfam" id="PF00590">
    <property type="entry name" value="TP_methylase"/>
    <property type="match status" value="1"/>
</dbReference>
<dbReference type="Proteomes" id="UP000223606">
    <property type="component" value="Chromosome 1"/>
</dbReference>
<dbReference type="AlphaFoldDB" id="A0A2C9D8P7"/>
<dbReference type="OrthoDB" id="9787825at2"/>
<accession>A0A2C9D8P7</accession>
<dbReference type="GO" id="GO:0032259">
    <property type="term" value="P:methylation"/>
    <property type="evidence" value="ECO:0007669"/>
    <property type="project" value="UniProtKB-KW"/>
</dbReference>
<dbReference type="PIRSF" id="PIRSF036428">
    <property type="entry name" value="CobL"/>
    <property type="match status" value="1"/>
</dbReference>
<dbReference type="InterPro" id="IPR014008">
    <property type="entry name" value="Cbl_synth_MTase_CbiT"/>
</dbReference>
<keyword evidence="4 7" id="KW-0808">Transferase</keyword>
<evidence type="ECO:0000256" key="2">
    <source>
        <dbReference type="ARBA" id="ARBA00022573"/>
    </source>
</evidence>
<dbReference type="Gene3D" id="3.40.1010.10">
    <property type="entry name" value="Cobalt-precorrin-4 Transmethylase, Domain 1"/>
    <property type="match status" value="1"/>
</dbReference>
<dbReference type="PANTHER" id="PTHR43182">
    <property type="entry name" value="COBALT-PRECORRIN-6B C(15)-METHYLTRANSFERASE (DECARBOXYLATING)"/>
    <property type="match status" value="1"/>
</dbReference>
<evidence type="ECO:0000256" key="1">
    <source>
        <dbReference type="ARBA" id="ARBA00004953"/>
    </source>
</evidence>
<evidence type="ECO:0000259" key="6">
    <source>
        <dbReference type="Pfam" id="PF00590"/>
    </source>
</evidence>
<dbReference type="Pfam" id="PF01135">
    <property type="entry name" value="PCMT"/>
    <property type="match status" value="1"/>
</dbReference>
<dbReference type="Gene3D" id="3.40.50.150">
    <property type="entry name" value="Vaccinia Virus protein VP39"/>
    <property type="match status" value="1"/>
</dbReference>
<dbReference type="GO" id="GO:0009236">
    <property type="term" value="P:cobalamin biosynthetic process"/>
    <property type="evidence" value="ECO:0007669"/>
    <property type="project" value="UniProtKB-UniPathway"/>
</dbReference>
<dbReference type="RefSeq" id="WP_099556961.1">
    <property type="nucleotide sequence ID" value="NZ_LT960614.1"/>
</dbReference>
<keyword evidence="5" id="KW-0949">S-adenosyl-L-methionine</keyword>
<dbReference type="InterPro" id="IPR029063">
    <property type="entry name" value="SAM-dependent_MTases_sf"/>
</dbReference>
<dbReference type="GO" id="GO:0008276">
    <property type="term" value="F:protein methyltransferase activity"/>
    <property type="evidence" value="ECO:0007669"/>
    <property type="project" value="InterPro"/>
</dbReference>
<dbReference type="SUPFAM" id="SSF53790">
    <property type="entry name" value="Tetrapyrrole methylase"/>
    <property type="match status" value="1"/>
</dbReference>
<protein>
    <submittedName>
        <fullName evidence="7">Precorrin-6Y C(5,15)-methyltransferase [decarboxylating]</fullName>
        <ecNumber evidence="7">2.1.1.132</ecNumber>
    </submittedName>
</protein>
<evidence type="ECO:0000313" key="7">
    <source>
        <dbReference type="EMBL" id="SON56603.1"/>
    </source>
</evidence>
<comment type="pathway">
    <text evidence="1">Cofactor biosynthesis; adenosylcobalamin biosynthesis.</text>
</comment>
<keyword evidence="2" id="KW-0169">Cobalamin biosynthesis</keyword>
<gene>
    <name evidence="7" type="primary">cobL</name>
    <name evidence="7" type="ORF">HDIA_3062</name>
</gene>
<sequence>MSDAGRWLTLVGLGEDGLEGLSPIARKAIDEAEFIVGGKRHLELVGPVKAETMPWPSPLNHAFPRIWEKRGKKVVVLATGDPFFHGVGSLLVEQVPPTEILSLPAPSAYALAASRLGWAGQDVRRISLHGRALERIYPHLHNGARIFALSWDETTPGILAKSLVQRGFGASRITVLERMGGPKERIRDSFASGFDIADIDPLNTIALEVRTGSKARIQPFTPGLADTLFENDGQITKREIRAVTLSTLAPRHGELLWDIGAGSGSIAIEWMLADPSLTAVAIEQDAERAARILRNAADFGVRDLRVETGAAPDALKDLPAPDAIFIGGGAPACLEAARSALKPGGRLVVNAVTLETQSFLTVCYRRHGGDLMQIQVSRAGPVGGFTALKPAMAVTQWVWEKPLE</sequence>
<dbReference type="InterPro" id="IPR014777">
    <property type="entry name" value="4pyrrole_Mease_sub1"/>
</dbReference>
<keyword evidence="8" id="KW-1185">Reference proteome</keyword>
<dbReference type="InterPro" id="IPR050714">
    <property type="entry name" value="Cobalamin_biosynth_MTase"/>
</dbReference>
<evidence type="ECO:0000256" key="5">
    <source>
        <dbReference type="ARBA" id="ARBA00022691"/>
    </source>
</evidence>
<evidence type="ECO:0000313" key="8">
    <source>
        <dbReference type="Proteomes" id="UP000223606"/>
    </source>
</evidence>
<dbReference type="NCBIfam" id="TIGR02469">
    <property type="entry name" value="CbiT"/>
    <property type="match status" value="1"/>
</dbReference>
<dbReference type="InterPro" id="IPR035996">
    <property type="entry name" value="4pyrrol_Methylase_sf"/>
</dbReference>
<dbReference type="EC" id="2.1.1.132" evidence="7"/>
<dbReference type="UniPathway" id="UPA00148"/>
<dbReference type="InterPro" id="IPR012818">
    <property type="entry name" value="CbiE"/>
</dbReference>
<keyword evidence="3 7" id="KW-0489">Methyltransferase</keyword>
<dbReference type="PANTHER" id="PTHR43182:SF1">
    <property type="entry name" value="COBALT-PRECORRIN-7 C(5)-METHYLTRANSFERASE"/>
    <property type="match status" value="1"/>
</dbReference>
<dbReference type="NCBIfam" id="TIGR02467">
    <property type="entry name" value="CbiE"/>
    <property type="match status" value="1"/>
</dbReference>